<evidence type="ECO:0000313" key="4">
    <source>
        <dbReference type="EMBL" id="PVH94780.1"/>
    </source>
</evidence>
<dbReference type="STRING" id="97972.A0A2V1D9K3"/>
<feature type="signal peptide" evidence="3">
    <location>
        <begin position="1"/>
        <end position="24"/>
    </location>
</feature>
<feature type="chain" id="PRO_5015841727" description="Mid2 domain-containing protein" evidence="3">
    <location>
        <begin position="25"/>
        <end position="334"/>
    </location>
</feature>
<feature type="transmembrane region" description="Helical" evidence="2">
    <location>
        <begin position="181"/>
        <end position="204"/>
    </location>
</feature>
<feature type="region of interest" description="Disordered" evidence="1">
    <location>
        <begin position="154"/>
        <end position="177"/>
    </location>
</feature>
<feature type="region of interest" description="Disordered" evidence="1">
    <location>
        <begin position="211"/>
        <end position="286"/>
    </location>
</feature>
<dbReference type="AlphaFoldDB" id="A0A2V1D9K3"/>
<gene>
    <name evidence="4" type="ORF">DM02DRAFT_660761</name>
</gene>
<evidence type="ECO:0000256" key="3">
    <source>
        <dbReference type="SAM" id="SignalP"/>
    </source>
</evidence>
<keyword evidence="3" id="KW-0732">Signal</keyword>
<protein>
    <recommendedName>
        <fullName evidence="6">Mid2 domain-containing protein</fullName>
    </recommendedName>
</protein>
<evidence type="ECO:0008006" key="6">
    <source>
        <dbReference type="Google" id="ProtNLM"/>
    </source>
</evidence>
<sequence>MVGTLQFTYLSFVTWFAFSAGAPADPTITPPALLPRQDDAAFVGWLSYNGSWSSMACNQGLTWYQNGNYAQCCPDTLASCNAPTACFGGSQIFPFSTTTITTACTGNYNDKAISICNTAFIYASFGDPSPKTDIICGNSSVNWSFYRSIPATATEKPSSSSTSNPASSQSPQDQKSRPKTWIIGAIVGPIAGVALSATILFLLIRRNNQQPYQSSLPQSGTASMGHPSSVTPFPVAKPQMTQDTPTPYLGQAAQHNPNHSYHHQHGMPSSPGSPAPQYNALSSPPPQGVFPVEAKYGHVMVDAVEMGNMSAVASPASSTAQMHTAELSGEHFRR</sequence>
<keyword evidence="2" id="KW-1133">Transmembrane helix</keyword>
<accession>A0A2V1D9K3</accession>
<proteinExistence type="predicted"/>
<dbReference type="Proteomes" id="UP000244855">
    <property type="component" value="Unassembled WGS sequence"/>
</dbReference>
<feature type="compositionally biased region" description="Polar residues" evidence="1">
    <location>
        <begin position="211"/>
        <end position="231"/>
    </location>
</feature>
<feature type="region of interest" description="Disordered" evidence="1">
    <location>
        <begin position="315"/>
        <end position="334"/>
    </location>
</feature>
<evidence type="ECO:0000313" key="5">
    <source>
        <dbReference type="Proteomes" id="UP000244855"/>
    </source>
</evidence>
<dbReference type="OrthoDB" id="3557178at2759"/>
<evidence type="ECO:0000256" key="2">
    <source>
        <dbReference type="SAM" id="Phobius"/>
    </source>
</evidence>
<evidence type="ECO:0000256" key="1">
    <source>
        <dbReference type="SAM" id="MobiDB-lite"/>
    </source>
</evidence>
<keyword evidence="2" id="KW-0472">Membrane</keyword>
<keyword evidence="2" id="KW-0812">Transmembrane</keyword>
<organism evidence="4 5">
    <name type="scientific">Periconia macrospinosa</name>
    <dbReference type="NCBI Taxonomy" id="97972"/>
    <lineage>
        <taxon>Eukaryota</taxon>
        <taxon>Fungi</taxon>
        <taxon>Dikarya</taxon>
        <taxon>Ascomycota</taxon>
        <taxon>Pezizomycotina</taxon>
        <taxon>Dothideomycetes</taxon>
        <taxon>Pleosporomycetidae</taxon>
        <taxon>Pleosporales</taxon>
        <taxon>Massarineae</taxon>
        <taxon>Periconiaceae</taxon>
        <taxon>Periconia</taxon>
    </lineage>
</organism>
<dbReference type="EMBL" id="KZ805521">
    <property type="protein sequence ID" value="PVH94780.1"/>
    <property type="molecule type" value="Genomic_DNA"/>
</dbReference>
<name>A0A2V1D9K3_9PLEO</name>
<keyword evidence="5" id="KW-1185">Reference proteome</keyword>
<reference evidence="4 5" key="1">
    <citation type="journal article" date="2018" name="Sci. Rep.">
        <title>Comparative genomics provides insights into the lifestyle and reveals functional heterogeneity of dark septate endophytic fungi.</title>
        <authorList>
            <person name="Knapp D.G."/>
            <person name="Nemeth J.B."/>
            <person name="Barry K."/>
            <person name="Hainaut M."/>
            <person name="Henrissat B."/>
            <person name="Johnson J."/>
            <person name="Kuo A."/>
            <person name="Lim J.H.P."/>
            <person name="Lipzen A."/>
            <person name="Nolan M."/>
            <person name="Ohm R.A."/>
            <person name="Tamas L."/>
            <person name="Grigoriev I.V."/>
            <person name="Spatafora J.W."/>
            <person name="Nagy L.G."/>
            <person name="Kovacs G.M."/>
        </authorList>
    </citation>
    <scope>NUCLEOTIDE SEQUENCE [LARGE SCALE GENOMIC DNA]</scope>
    <source>
        <strain evidence="4 5">DSE2036</strain>
    </source>
</reference>
<feature type="compositionally biased region" description="Low complexity" evidence="1">
    <location>
        <begin position="154"/>
        <end position="171"/>
    </location>
</feature>